<dbReference type="Proteomes" id="UP001165060">
    <property type="component" value="Unassembled WGS sequence"/>
</dbReference>
<proteinExistence type="predicted"/>
<dbReference type="InterPro" id="IPR023393">
    <property type="entry name" value="START-like_dom_sf"/>
</dbReference>
<dbReference type="Gene3D" id="3.30.530.20">
    <property type="match status" value="2"/>
</dbReference>
<gene>
    <name evidence="2" type="ORF">TeGR_g7803</name>
</gene>
<evidence type="ECO:0000313" key="2">
    <source>
        <dbReference type="EMBL" id="GMI28620.1"/>
    </source>
</evidence>
<dbReference type="EMBL" id="BRYB01000365">
    <property type="protein sequence ID" value="GMI28620.1"/>
    <property type="molecule type" value="Genomic_DNA"/>
</dbReference>
<comment type="caution">
    <text evidence="2">The sequence shown here is derived from an EMBL/GenBank/DDBJ whole genome shotgun (WGS) entry which is preliminary data.</text>
</comment>
<organism evidence="2 3">
    <name type="scientific">Tetraparma gracilis</name>
    <dbReference type="NCBI Taxonomy" id="2962635"/>
    <lineage>
        <taxon>Eukaryota</taxon>
        <taxon>Sar</taxon>
        <taxon>Stramenopiles</taxon>
        <taxon>Ochrophyta</taxon>
        <taxon>Bolidophyceae</taxon>
        <taxon>Parmales</taxon>
        <taxon>Triparmaceae</taxon>
        <taxon>Tetraparma</taxon>
    </lineage>
</organism>
<accession>A0ABQ6MLH9</accession>
<protein>
    <submittedName>
        <fullName evidence="2">Uncharacterized protein</fullName>
    </submittedName>
</protein>
<sequence>MFTSAFPFTASRQYHKTVHSQFDVRDNVLTKQASLEIHCARPRLLNAVMNLSTAYKAKSKTGKSGKTLTGERVGGRVALPEPRRQTLVRLVKLGLVSGLKEFSYDLEVTPVKATLVEFRPVCDGPLPPHAVLGTFTMTSSTNDCTRFAMACQMTCDAGDMKSGVSFAPFAASSSSASSTSSPPSRQMTRWADNAGFRYSEKEAHVLLDDLLSLTDILFNLFQRCDEIDYFTYELLADYFQDDNTRLSSDESALIKKARSYDNQAWTRMSGTVLEPVEYFRSASADADAQAGYAKAIGIVDVSAARALAWLWHFMSYAKCAFGQKTNGLNNALLRFNDPVPNSHTTYQCFEMALPAVKNRMWACKWVWNRTADGGFEAGLASVQDLGDTPEACDIMAVIESGKSSAGVILAELRGFYKITPLSENVCRVTNFGQAALKGWIPQRAVDYAAKTLMSNVANMQDVYQRRGRDVDEELSEGFLPPPGVGELGAEQKELMRKSQALEMTDVPWTPLKSPDALVRMWSMLPEQTPDGGRALIVGKAICTLDVVAKDAVAWWLAYCGRARSAKSKAEGTTLARLVIKDGVHENVVMFDRSEEIDEQNLRRFADVIESEPQVYGEEENEVLEHVASEIGELKDDDFKELDSPDWRVKMSAILKDSRAGVGVLRASTVIDASIAEAAAWELSKMSRQHLQVHAENGGLERQLKKVNSHRSTYFASFELPIPQFKAREVLTTVIWKWAARGGGAGKDELVVAVADTEDDERKERDEVVRAKSTTLYKYEALEPEIRRTPQTRVTWTTRVDLGGAFPVWARKVNSVNARFLMYLSMMRVRFDKSAAIDVANRRGFTDLIATAKKHDDRAYSREEMNILQEMLTNFSMFEELGGKEIKMPSPAAKAKVAYKKNDRCAWGWAKTTVKARPKDVLAYLWDFHSRDRQQANDLEKVRGGAGGVGQAAGERE</sequence>
<name>A0ABQ6MLH9_9STRA</name>
<reference evidence="2 3" key="1">
    <citation type="journal article" date="2023" name="Commun. Biol.">
        <title>Genome analysis of Parmales, the sister group of diatoms, reveals the evolutionary specialization of diatoms from phago-mixotrophs to photoautotrophs.</title>
        <authorList>
            <person name="Ban H."/>
            <person name="Sato S."/>
            <person name="Yoshikawa S."/>
            <person name="Yamada K."/>
            <person name="Nakamura Y."/>
            <person name="Ichinomiya M."/>
            <person name="Sato N."/>
            <person name="Blanc-Mathieu R."/>
            <person name="Endo H."/>
            <person name="Kuwata A."/>
            <person name="Ogata H."/>
        </authorList>
    </citation>
    <scope>NUCLEOTIDE SEQUENCE [LARGE SCALE GENOMIC DNA]</scope>
</reference>
<evidence type="ECO:0000313" key="3">
    <source>
        <dbReference type="Proteomes" id="UP001165060"/>
    </source>
</evidence>
<dbReference type="SUPFAM" id="SSF55961">
    <property type="entry name" value="Bet v1-like"/>
    <property type="match status" value="2"/>
</dbReference>
<feature type="region of interest" description="Disordered" evidence="1">
    <location>
        <begin position="936"/>
        <end position="956"/>
    </location>
</feature>
<keyword evidence="3" id="KW-1185">Reference proteome</keyword>
<evidence type="ECO:0000256" key="1">
    <source>
        <dbReference type="SAM" id="MobiDB-lite"/>
    </source>
</evidence>